<evidence type="ECO:0008006" key="3">
    <source>
        <dbReference type="Google" id="ProtNLM"/>
    </source>
</evidence>
<organism evidence="1 2">
    <name type="scientific">Sandaracinobacter neustonicus</name>
    <dbReference type="NCBI Taxonomy" id="1715348"/>
    <lineage>
        <taxon>Bacteria</taxon>
        <taxon>Pseudomonadati</taxon>
        <taxon>Pseudomonadota</taxon>
        <taxon>Alphaproteobacteria</taxon>
        <taxon>Sphingomonadales</taxon>
        <taxon>Sphingosinicellaceae</taxon>
        <taxon>Sandaracinobacter</taxon>
    </lineage>
</organism>
<reference evidence="1 2" key="1">
    <citation type="submission" date="2019-06" db="EMBL/GenBank/DDBJ databases">
        <authorList>
            <person name="Lee I."/>
            <person name="Jang G.I."/>
            <person name="Hwang C.Y."/>
        </authorList>
    </citation>
    <scope>NUCLEOTIDE SEQUENCE [LARGE SCALE GENOMIC DNA]</scope>
    <source>
        <strain evidence="1 2">PAMC 28131</strain>
    </source>
</reference>
<name>A0A501XH00_9SPHN</name>
<evidence type="ECO:0000313" key="2">
    <source>
        <dbReference type="Proteomes" id="UP000319897"/>
    </source>
</evidence>
<sequence>MDDALLSDLKARDRERWLTCLWAAAEARPALLAIHAYDLEQQRVVAEAREPMLAEIRLAWWREQLEQLSAGRLSPPQPLLRALRHDARPRGVDLAALSGIEEGFLPLLTEGRLDAAAMATARGAPLFRALATAVLGRPLVDSESRDAALAGTRWALAQLWRGGWGQAEARLSVLEPPAFPAAPVGPLPLPLLLLDRLAADDWGRLQRGEPLARLASPGRQWVMAKAAFRNRSSHLP</sequence>
<dbReference type="RefSeq" id="WP_140929021.1">
    <property type="nucleotide sequence ID" value="NZ_VFSU01000030.1"/>
</dbReference>
<dbReference type="Pfam" id="PF00494">
    <property type="entry name" value="SQS_PSY"/>
    <property type="match status" value="1"/>
</dbReference>
<dbReference type="EMBL" id="VFSU01000030">
    <property type="protein sequence ID" value="TPE59574.1"/>
    <property type="molecule type" value="Genomic_DNA"/>
</dbReference>
<dbReference type="AlphaFoldDB" id="A0A501XH00"/>
<evidence type="ECO:0000313" key="1">
    <source>
        <dbReference type="EMBL" id="TPE59574.1"/>
    </source>
</evidence>
<dbReference type="SUPFAM" id="SSF48576">
    <property type="entry name" value="Terpenoid synthases"/>
    <property type="match status" value="1"/>
</dbReference>
<dbReference type="Proteomes" id="UP000319897">
    <property type="component" value="Unassembled WGS sequence"/>
</dbReference>
<dbReference type="InterPro" id="IPR008949">
    <property type="entry name" value="Isoprenoid_synthase_dom_sf"/>
</dbReference>
<protein>
    <recommendedName>
        <fullName evidence="3">Phytoene synthase</fullName>
    </recommendedName>
</protein>
<keyword evidence="2" id="KW-1185">Reference proteome</keyword>
<proteinExistence type="predicted"/>
<dbReference type="InterPro" id="IPR002060">
    <property type="entry name" value="Squ/phyt_synthse"/>
</dbReference>
<comment type="caution">
    <text evidence="1">The sequence shown here is derived from an EMBL/GenBank/DDBJ whole genome shotgun (WGS) entry which is preliminary data.</text>
</comment>
<accession>A0A501XH00</accession>
<gene>
    <name evidence="1" type="ORF">FJQ54_13945</name>
</gene>
<dbReference type="OrthoDB" id="9814909at2"/>
<dbReference type="Gene3D" id="1.10.600.10">
    <property type="entry name" value="Farnesyl Diphosphate Synthase"/>
    <property type="match status" value="1"/>
</dbReference>